<proteinExistence type="predicted"/>
<dbReference type="CDD" id="cd19946">
    <property type="entry name" value="GlpA-like_Fer2_BFD-like"/>
    <property type="match status" value="1"/>
</dbReference>
<evidence type="ECO:0000313" key="4">
    <source>
        <dbReference type="EMBL" id="PHZ84615.1"/>
    </source>
</evidence>
<dbReference type="SUPFAM" id="SSF51905">
    <property type="entry name" value="FAD/NAD(P)-binding domain"/>
    <property type="match status" value="1"/>
</dbReference>
<evidence type="ECO:0000259" key="3">
    <source>
        <dbReference type="Pfam" id="PF07992"/>
    </source>
</evidence>
<dbReference type="PRINTS" id="PR00368">
    <property type="entry name" value="FADPNR"/>
</dbReference>
<evidence type="ECO:0000256" key="1">
    <source>
        <dbReference type="ARBA" id="ARBA00023002"/>
    </source>
</evidence>
<feature type="domain" description="BFD-like [2Fe-2S]-binding" evidence="2">
    <location>
        <begin position="399"/>
        <end position="452"/>
    </location>
</feature>
<keyword evidence="5" id="KW-1185">Reference proteome</keyword>
<dbReference type="Gene3D" id="3.50.50.60">
    <property type="entry name" value="FAD/NAD(P)-binding domain"/>
    <property type="match status" value="3"/>
</dbReference>
<dbReference type="OrthoDB" id="9801699at2"/>
<reference evidence="4 5" key="1">
    <citation type="submission" date="2017-10" db="EMBL/GenBank/DDBJ databases">
        <title>Frigbacter circumglobatus gen. nov. sp. nov., isolated from sediment cultured in situ.</title>
        <authorList>
            <person name="Zhao Z."/>
        </authorList>
    </citation>
    <scope>NUCLEOTIDE SEQUENCE [LARGE SCALE GENOMIC DNA]</scope>
    <source>
        <strain evidence="4 5">ZYL</strain>
    </source>
</reference>
<evidence type="ECO:0008006" key="6">
    <source>
        <dbReference type="Google" id="ProtNLM"/>
    </source>
</evidence>
<dbReference type="InterPro" id="IPR036188">
    <property type="entry name" value="FAD/NAD-bd_sf"/>
</dbReference>
<dbReference type="EMBL" id="PDEM01000024">
    <property type="protein sequence ID" value="PHZ84615.1"/>
    <property type="molecule type" value="Genomic_DNA"/>
</dbReference>
<keyword evidence="1" id="KW-0560">Oxidoreductase</keyword>
<dbReference type="GO" id="GO:0016491">
    <property type="term" value="F:oxidoreductase activity"/>
    <property type="evidence" value="ECO:0007669"/>
    <property type="project" value="UniProtKB-KW"/>
</dbReference>
<comment type="caution">
    <text evidence="4">The sequence shown here is derived from an EMBL/GenBank/DDBJ whole genome shotgun (WGS) entry which is preliminary data.</text>
</comment>
<dbReference type="PRINTS" id="PR00469">
    <property type="entry name" value="PNDRDTASEII"/>
</dbReference>
<dbReference type="PANTHER" id="PTHR42949:SF3">
    <property type="entry name" value="ANAEROBIC GLYCEROL-3-PHOSPHATE DEHYDROGENASE SUBUNIT B"/>
    <property type="match status" value="1"/>
</dbReference>
<dbReference type="InterPro" id="IPR017224">
    <property type="entry name" value="Opine_Oxase_asu/HCN_bsu"/>
</dbReference>
<dbReference type="RefSeq" id="WP_099473729.1">
    <property type="nucleotide sequence ID" value="NZ_CP041025.1"/>
</dbReference>
<protein>
    <recommendedName>
        <fullName evidence="6">FAD/NAD(P)-binding oxidoreductase</fullName>
    </recommendedName>
</protein>
<name>A0A2G4YQM0_9PROT</name>
<dbReference type="InParanoid" id="A0A2G4YQM0"/>
<dbReference type="InterPro" id="IPR007419">
    <property type="entry name" value="BFD-like_2Fe2S-bd_dom"/>
</dbReference>
<evidence type="ECO:0000313" key="5">
    <source>
        <dbReference type="Proteomes" id="UP000229730"/>
    </source>
</evidence>
<dbReference type="Pfam" id="PF07992">
    <property type="entry name" value="Pyr_redox_2"/>
    <property type="match status" value="1"/>
</dbReference>
<dbReference type="AlphaFoldDB" id="A0A2G4YQM0"/>
<dbReference type="Proteomes" id="UP000229730">
    <property type="component" value="Unassembled WGS sequence"/>
</dbReference>
<gene>
    <name evidence="4" type="ORF">CRD36_12500</name>
</gene>
<dbReference type="InterPro" id="IPR041854">
    <property type="entry name" value="BFD-like_2Fe2S-bd_dom_sf"/>
</dbReference>
<accession>A0A2G4YQM0</accession>
<dbReference type="InterPro" id="IPR023753">
    <property type="entry name" value="FAD/NAD-binding_dom"/>
</dbReference>
<dbReference type="PIRSF" id="PIRSF037495">
    <property type="entry name" value="Opine_OX_OoxA/HcnB"/>
    <property type="match status" value="1"/>
</dbReference>
<organism evidence="4 5">
    <name type="scientific">Paremcibacter congregatus</name>
    <dbReference type="NCBI Taxonomy" id="2043170"/>
    <lineage>
        <taxon>Bacteria</taxon>
        <taxon>Pseudomonadati</taxon>
        <taxon>Pseudomonadota</taxon>
        <taxon>Alphaproteobacteria</taxon>
        <taxon>Emcibacterales</taxon>
        <taxon>Emcibacteraceae</taxon>
        <taxon>Paremcibacter</taxon>
    </lineage>
</organism>
<evidence type="ECO:0000259" key="2">
    <source>
        <dbReference type="Pfam" id="PF04324"/>
    </source>
</evidence>
<feature type="domain" description="FAD/NAD(P)-binding" evidence="3">
    <location>
        <begin position="8"/>
        <end position="327"/>
    </location>
</feature>
<dbReference type="InterPro" id="IPR051691">
    <property type="entry name" value="Metab_Enz_Cyan_OpOx_G3PDH"/>
</dbReference>
<dbReference type="Pfam" id="PF04324">
    <property type="entry name" value="Fer2_BFD"/>
    <property type="match status" value="1"/>
</dbReference>
<dbReference type="Gene3D" id="1.10.10.1100">
    <property type="entry name" value="BFD-like [2Fe-2S]-binding domain"/>
    <property type="match status" value="1"/>
</dbReference>
<dbReference type="PANTHER" id="PTHR42949">
    <property type="entry name" value="ANAEROBIC GLYCEROL-3-PHOSPHATE DEHYDROGENASE SUBUNIT B"/>
    <property type="match status" value="1"/>
</dbReference>
<sequence>MTLSREIFDVAIIGAGPAGLSAAEYLISTGARIVILDEQPRPGGQITRQPPKDFAVKNWLKGDLYKDLKALLLRLEDHAEICWKMSVSVVGITPPDSDQTDDVYQVWYQDDRAVQTVRARKVLVAAGCYERPLAFPGSTLPGVMGAGAIQTFLKSQQVLVGARFVFAGTHPLQLVVAEQVLDAGGQIEAIAFAQSPLTGVSRLLRSTSLFSHWRVFLMAARSLIRLRRAGVPLLFKHAVKQAEGVDRLEKVTLQPVIATGAPKPERPVRTFTVDRLGMSYGFQVSAELARQAGADAVWSADQGGWLISANSWQESSQPGLFVAGEITGMAGAEASCLEGRIAGLGMARALGLIPTGLADAVAARPRRQLSRQNAFAGFLNAFSRLPDDLLTHMMTPDSLVCRCENITCGALRQALTDHPHLLQANGVKLMTRTGMGLCQGRLCYSIVAEVIRRERDCSIEDIGPYHAQWPVKPLSISALLPRQK</sequence>